<dbReference type="PANTHER" id="PTHR19317:SF0">
    <property type="entry name" value="PRENYLATED RAB ACCEPTOR PROTEIN 1"/>
    <property type="match status" value="1"/>
</dbReference>
<comment type="subcellular location">
    <subcellularLocation>
        <location evidence="1 5">Membrane</location>
        <topology evidence="1 5">Multi-pass membrane protein</topology>
    </subcellularLocation>
</comment>
<feature type="non-terminal residue" evidence="6">
    <location>
        <position position="1"/>
    </location>
</feature>
<evidence type="ECO:0000256" key="5">
    <source>
        <dbReference type="RuleBase" id="RU363107"/>
    </source>
</evidence>
<dbReference type="Proteomes" id="UP000269721">
    <property type="component" value="Unassembled WGS sequence"/>
</dbReference>
<feature type="transmembrane region" description="Helical" evidence="5">
    <location>
        <begin position="50"/>
        <end position="79"/>
    </location>
</feature>
<protein>
    <recommendedName>
        <fullName evidence="5">PRA1 family protein</fullName>
    </recommendedName>
</protein>
<dbReference type="InterPro" id="IPR004895">
    <property type="entry name" value="Prenylated_rab_accept_PRA1"/>
</dbReference>
<evidence type="ECO:0000313" key="6">
    <source>
        <dbReference type="EMBL" id="RKO93027.1"/>
    </source>
</evidence>
<dbReference type="GO" id="GO:0005794">
    <property type="term" value="C:Golgi apparatus"/>
    <property type="evidence" value="ECO:0007669"/>
    <property type="project" value="TreeGrafter"/>
</dbReference>
<dbReference type="EMBL" id="KZ994403">
    <property type="protein sequence ID" value="RKO93027.1"/>
    <property type="molecule type" value="Genomic_DNA"/>
</dbReference>
<feature type="transmembrane region" description="Helical" evidence="5">
    <location>
        <begin position="91"/>
        <end position="108"/>
    </location>
</feature>
<sequence length="156" mass="17485">ENIKEQARSRLAGLKPVSDFFDRTRMSRPSSINVFSTRLAFNLHHFQNNYILFVAVMTFYLLFTNLWLLATIIFLLIGFKFISALPANEPATLPGGIVVTSSQLWPIYGFTSLLLLWFTSAGGAIFWLASVCVVLILIHAGIMEPPVEADFAEEQV</sequence>
<proteinExistence type="inferred from homology"/>
<keyword evidence="3 5" id="KW-1133">Transmembrane helix</keyword>
<keyword evidence="2 5" id="KW-0812">Transmembrane</keyword>
<comment type="similarity">
    <text evidence="5">Belongs to the PRA1 family.</text>
</comment>
<dbReference type="AlphaFoldDB" id="A0A4V1ISC0"/>
<dbReference type="Pfam" id="PF03208">
    <property type="entry name" value="PRA1"/>
    <property type="match status" value="1"/>
</dbReference>
<evidence type="ECO:0000256" key="3">
    <source>
        <dbReference type="ARBA" id="ARBA00022989"/>
    </source>
</evidence>
<dbReference type="PANTHER" id="PTHR19317">
    <property type="entry name" value="PRENYLATED RAB ACCEPTOR 1-RELATED"/>
    <property type="match status" value="1"/>
</dbReference>
<evidence type="ECO:0000256" key="2">
    <source>
        <dbReference type="ARBA" id="ARBA00022692"/>
    </source>
</evidence>
<accession>A0A4V1ISC0</accession>
<name>A0A4V1ISC0_9FUNG</name>
<feature type="transmembrane region" description="Helical" evidence="5">
    <location>
        <begin position="114"/>
        <end position="138"/>
    </location>
</feature>
<keyword evidence="4 5" id="KW-0472">Membrane</keyword>
<dbReference type="OrthoDB" id="63113at2759"/>
<gene>
    <name evidence="6" type="ORF">BDK51DRAFT_17372</name>
</gene>
<evidence type="ECO:0000256" key="4">
    <source>
        <dbReference type="ARBA" id="ARBA00023136"/>
    </source>
</evidence>
<reference evidence="7" key="1">
    <citation type="journal article" date="2018" name="Nat. Microbiol.">
        <title>Leveraging single-cell genomics to expand the fungal tree of life.</title>
        <authorList>
            <person name="Ahrendt S.R."/>
            <person name="Quandt C.A."/>
            <person name="Ciobanu D."/>
            <person name="Clum A."/>
            <person name="Salamov A."/>
            <person name="Andreopoulos B."/>
            <person name="Cheng J.F."/>
            <person name="Woyke T."/>
            <person name="Pelin A."/>
            <person name="Henrissat B."/>
            <person name="Reynolds N.K."/>
            <person name="Benny G.L."/>
            <person name="Smith M.E."/>
            <person name="James T.Y."/>
            <person name="Grigoriev I.V."/>
        </authorList>
    </citation>
    <scope>NUCLEOTIDE SEQUENCE [LARGE SCALE GENOMIC DNA]</scope>
</reference>
<evidence type="ECO:0000313" key="7">
    <source>
        <dbReference type="Proteomes" id="UP000269721"/>
    </source>
</evidence>
<keyword evidence="7" id="KW-1185">Reference proteome</keyword>
<dbReference type="GO" id="GO:0016020">
    <property type="term" value="C:membrane"/>
    <property type="evidence" value="ECO:0007669"/>
    <property type="project" value="UniProtKB-SubCell"/>
</dbReference>
<evidence type="ECO:0000256" key="1">
    <source>
        <dbReference type="ARBA" id="ARBA00004141"/>
    </source>
</evidence>
<organism evidence="6 7">
    <name type="scientific">Blyttiomyces helicus</name>
    <dbReference type="NCBI Taxonomy" id="388810"/>
    <lineage>
        <taxon>Eukaryota</taxon>
        <taxon>Fungi</taxon>
        <taxon>Fungi incertae sedis</taxon>
        <taxon>Chytridiomycota</taxon>
        <taxon>Chytridiomycota incertae sedis</taxon>
        <taxon>Chytridiomycetes</taxon>
        <taxon>Chytridiomycetes incertae sedis</taxon>
        <taxon>Blyttiomyces</taxon>
    </lineage>
</organism>